<evidence type="ECO:0000313" key="3">
    <source>
        <dbReference type="Proteomes" id="UP000033710"/>
    </source>
</evidence>
<accession>A0A0F2M9N2</accession>
<keyword evidence="1" id="KW-0812">Transmembrane</keyword>
<evidence type="ECO:0000313" key="2">
    <source>
        <dbReference type="EMBL" id="KJR84871.1"/>
    </source>
</evidence>
<feature type="transmembrane region" description="Helical" evidence="1">
    <location>
        <begin position="70"/>
        <end position="92"/>
    </location>
</feature>
<dbReference type="RefSeq" id="XP_016587547.1">
    <property type="nucleotide sequence ID" value="XM_016737143.1"/>
</dbReference>
<feature type="transmembrane region" description="Helical" evidence="1">
    <location>
        <begin position="14"/>
        <end position="34"/>
    </location>
</feature>
<reference evidence="2 3" key="2">
    <citation type="journal article" date="2015" name="Eukaryot. Cell">
        <title>Asexual propagation of a virulent clone complex in a human and feline outbreak of sporotrichosis.</title>
        <authorList>
            <person name="Teixeira Mde M."/>
            <person name="Rodrigues A.M."/>
            <person name="Tsui C.K."/>
            <person name="de Almeida L.G."/>
            <person name="Van Diepeningen A.D."/>
            <person name="van den Ende B.G."/>
            <person name="Fernandes G.F."/>
            <person name="Kano R."/>
            <person name="Hamelin R.C."/>
            <person name="Lopes-Bezerra L.M."/>
            <person name="Vasconcelos A.T."/>
            <person name="de Hoog S."/>
            <person name="de Camargo Z.P."/>
            <person name="Felipe M.S."/>
        </authorList>
    </citation>
    <scope>NUCLEOTIDE SEQUENCE [LARGE SCALE GENOMIC DNA]</scope>
    <source>
        <strain evidence="2 3">1099-18</strain>
    </source>
</reference>
<keyword evidence="1" id="KW-1133">Transmembrane helix</keyword>
<sequence>MMTNIQHRFSLEQLSAEVSLVSCVVLWYTVSSFAIRRRGLDQYQSLFFLVAGGAVAGVAVVVEASKHVVLLAYVPWAACLAMAASSAAHTLWRQMLQPEANQDMLADGKYFAPWYMPYHRRNGGMEKVIDDDHPCGSVDVIVVVDDAAVATYIGG</sequence>
<name>A0A0F2M9N2_SPOSC</name>
<evidence type="ECO:0000256" key="1">
    <source>
        <dbReference type="SAM" id="Phobius"/>
    </source>
</evidence>
<dbReference type="KEGG" id="ssck:SPSK_10904"/>
<dbReference type="Proteomes" id="UP000033710">
    <property type="component" value="Unassembled WGS sequence"/>
</dbReference>
<dbReference type="VEuPathDB" id="FungiDB:SPSK_10904"/>
<keyword evidence="1" id="KW-0472">Membrane</keyword>
<organism evidence="2 3">
    <name type="scientific">Sporothrix schenckii 1099-18</name>
    <dbReference type="NCBI Taxonomy" id="1397361"/>
    <lineage>
        <taxon>Eukaryota</taxon>
        <taxon>Fungi</taxon>
        <taxon>Dikarya</taxon>
        <taxon>Ascomycota</taxon>
        <taxon>Pezizomycotina</taxon>
        <taxon>Sordariomycetes</taxon>
        <taxon>Sordariomycetidae</taxon>
        <taxon>Ophiostomatales</taxon>
        <taxon>Ophiostomataceae</taxon>
        <taxon>Sporothrix</taxon>
    </lineage>
</organism>
<feature type="transmembrane region" description="Helical" evidence="1">
    <location>
        <begin position="46"/>
        <end position="64"/>
    </location>
</feature>
<protein>
    <submittedName>
        <fullName evidence="2">Uncharacterized protein</fullName>
    </submittedName>
</protein>
<proteinExistence type="predicted"/>
<dbReference type="GeneID" id="27672420"/>
<dbReference type="AlphaFoldDB" id="A0A0F2M9N2"/>
<dbReference type="EMBL" id="AXCR01000007">
    <property type="protein sequence ID" value="KJR84871.1"/>
    <property type="molecule type" value="Genomic_DNA"/>
</dbReference>
<gene>
    <name evidence="2" type="ORF">SPSK_10904</name>
</gene>
<comment type="caution">
    <text evidence="2">The sequence shown here is derived from an EMBL/GenBank/DDBJ whole genome shotgun (WGS) entry which is preliminary data.</text>
</comment>
<reference evidence="2 3" key="1">
    <citation type="journal article" date="2014" name="BMC Genomics">
        <title>Comparative genomics of the major fungal agents of human and animal Sporotrichosis: Sporothrix schenckii and Sporothrix brasiliensis.</title>
        <authorList>
            <person name="Teixeira M.M."/>
            <person name="de Almeida L.G."/>
            <person name="Kubitschek-Barreira P."/>
            <person name="Alves F.L."/>
            <person name="Kioshima E.S."/>
            <person name="Abadio A.K."/>
            <person name="Fernandes L."/>
            <person name="Derengowski L.S."/>
            <person name="Ferreira K.S."/>
            <person name="Souza R.C."/>
            <person name="Ruiz J.C."/>
            <person name="de Andrade N.C."/>
            <person name="Paes H.C."/>
            <person name="Nicola A.M."/>
            <person name="Albuquerque P."/>
            <person name="Gerber A.L."/>
            <person name="Martins V.P."/>
            <person name="Peconick L.D."/>
            <person name="Neto A.V."/>
            <person name="Chaucanez C.B."/>
            <person name="Silva P.A."/>
            <person name="Cunha O.L."/>
            <person name="de Oliveira F.F."/>
            <person name="dos Santos T.C."/>
            <person name="Barros A.L."/>
            <person name="Soares M.A."/>
            <person name="de Oliveira L.M."/>
            <person name="Marini M.M."/>
            <person name="Villalobos-Duno H."/>
            <person name="Cunha M.M."/>
            <person name="de Hoog S."/>
            <person name="da Silveira J.F."/>
            <person name="Henrissat B."/>
            <person name="Nino-Vega G.A."/>
            <person name="Cisalpino P.S."/>
            <person name="Mora-Montes H.M."/>
            <person name="Almeida S.R."/>
            <person name="Stajich J.E."/>
            <person name="Lopes-Bezerra L.M."/>
            <person name="Vasconcelos A.T."/>
            <person name="Felipe M.S."/>
        </authorList>
    </citation>
    <scope>NUCLEOTIDE SEQUENCE [LARGE SCALE GENOMIC DNA]</scope>
    <source>
        <strain evidence="2 3">1099-18</strain>
    </source>
</reference>
<dbReference type="OrthoDB" id="10463151at2759"/>